<protein>
    <submittedName>
        <fullName evidence="1">DUF3102 domain-containing protein</fullName>
    </submittedName>
</protein>
<accession>A0ABS9WD29</accession>
<dbReference type="Pfam" id="PF11300">
    <property type="entry name" value="DUF3102"/>
    <property type="match status" value="1"/>
</dbReference>
<dbReference type="RefSeq" id="WP_120010023.1">
    <property type="nucleotide sequence ID" value="NZ_JALBUU010000125.1"/>
</dbReference>
<reference evidence="1 2" key="1">
    <citation type="submission" date="2022-03" db="EMBL/GenBank/DDBJ databases">
        <title>Complete genome analysis of Roseomonas KG 17.1 : a prolific producer of plant growth promoters.</title>
        <authorList>
            <person name="Saadouli I."/>
            <person name="Najjari A."/>
            <person name="Mosbah A."/>
            <person name="Ouzari H.I."/>
        </authorList>
    </citation>
    <scope>NUCLEOTIDE SEQUENCE [LARGE SCALE GENOMIC DNA]</scope>
    <source>
        <strain evidence="1 2">KG17-1</strain>
    </source>
</reference>
<evidence type="ECO:0000313" key="1">
    <source>
        <dbReference type="EMBL" id="MCI0757108.1"/>
    </source>
</evidence>
<sequence>MSRQPSSFVLGRGEVARRPSTPAIPTAPVSVAGVAPRSQVDIVRTAQRELRNPDEYTREISRLWREAQQSFLAIGRYLVQAKRKLAHGEFQKLVEASLPFGRQTAYELRMIAEAVDGGRIPEPKLPQAASVAYQLATLKPDDLAAANQEGLVRPDLRRPEIIAWKRKRLRRSSAVNHEALARRRVWLAEFIRRHEHELEKARRELAELDEARGNRLIINGGAEEQD</sequence>
<gene>
    <name evidence="1" type="ORF">MON41_26100</name>
</gene>
<comment type="caution">
    <text evidence="1">The sequence shown here is derived from an EMBL/GenBank/DDBJ whole genome shotgun (WGS) entry which is preliminary data.</text>
</comment>
<proteinExistence type="predicted"/>
<organism evidence="1 2">
    <name type="scientific">Teichococcus vastitatis</name>
    <dbReference type="NCBI Taxonomy" id="2307076"/>
    <lineage>
        <taxon>Bacteria</taxon>
        <taxon>Pseudomonadati</taxon>
        <taxon>Pseudomonadota</taxon>
        <taxon>Alphaproteobacteria</taxon>
        <taxon>Acetobacterales</taxon>
        <taxon>Roseomonadaceae</taxon>
        <taxon>Roseomonas</taxon>
    </lineage>
</organism>
<keyword evidence="2" id="KW-1185">Reference proteome</keyword>
<dbReference type="Proteomes" id="UP001201985">
    <property type="component" value="Unassembled WGS sequence"/>
</dbReference>
<dbReference type="EMBL" id="JALBUU010000125">
    <property type="protein sequence ID" value="MCI0757108.1"/>
    <property type="molecule type" value="Genomic_DNA"/>
</dbReference>
<name>A0ABS9WD29_9PROT</name>
<evidence type="ECO:0000313" key="2">
    <source>
        <dbReference type="Proteomes" id="UP001201985"/>
    </source>
</evidence>
<dbReference type="InterPro" id="IPR021451">
    <property type="entry name" value="DUF3102"/>
</dbReference>